<feature type="signal peptide" evidence="1">
    <location>
        <begin position="1"/>
        <end position="19"/>
    </location>
</feature>
<evidence type="ECO:0000313" key="2">
    <source>
        <dbReference type="EMBL" id="GJT00091.1"/>
    </source>
</evidence>
<feature type="chain" id="PRO_5046422338" description="Reverse transcriptase domain-containing protein" evidence="1">
    <location>
        <begin position="20"/>
        <end position="283"/>
    </location>
</feature>
<evidence type="ECO:0000256" key="1">
    <source>
        <dbReference type="SAM" id="SignalP"/>
    </source>
</evidence>
<accession>A0ABQ5AFZ7</accession>
<name>A0ABQ5AFZ7_9ASTR</name>
<reference evidence="2" key="1">
    <citation type="journal article" date="2022" name="Int. J. Mol. Sci.">
        <title>Draft Genome of Tanacetum Coccineum: Genomic Comparison of Closely Related Tanacetum-Family Plants.</title>
        <authorList>
            <person name="Yamashiro T."/>
            <person name="Shiraishi A."/>
            <person name="Nakayama K."/>
            <person name="Satake H."/>
        </authorList>
    </citation>
    <scope>NUCLEOTIDE SEQUENCE</scope>
</reference>
<keyword evidence="3" id="KW-1185">Reference proteome</keyword>
<evidence type="ECO:0008006" key="4">
    <source>
        <dbReference type="Google" id="ProtNLM"/>
    </source>
</evidence>
<dbReference type="Proteomes" id="UP001151760">
    <property type="component" value="Unassembled WGS sequence"/>
</dbReference>
<sequence>MISMILRLVFLPWRGVTDWAIVFHDDVGVPDAAADDNAKAMSVCDDIDQADAAAYDNAKVVELWVQLMWLFRPKHADWAIFSPYYFNLPTPNDLGDWIFKDITHGAIRYGLAYLMSMGTMRHRALKHVVPFIYELWVPTMKYASMVYVGYDSRHTQIDLSALNLEKAECSNCIFLAKKMKALKTKIKILEATLEMERHPEKARNTHDRKHNGNVKCQDDEQISMPELEYRIEKHYDRTEGAVGLCHWFKKMESTFEISECAKGRKVKFATTTLHGQALTWWNS</sequence>
<gene>
    <name evidence="2" type="ORF">Tco_0821260</name>
</gene>
<keyword evidence="1" id="KW-0732">Signal</keyword>
<protein>
    <recommendedName>
        <fullName evidence="4">Reverse transcriptase domain-containing protein</fullName>
    </recommendedName>
</protein>
<reference evidence="2" key="2">
    <citation type="submission" date="2022-01" db="EMBL/GenBank/DDBJ databases">
        <authorList>
            <person name="Yamashiro T."/>
            <person name="Shiraishi A."/>
            <person name="Satake H."/>
            <person name="Nakayama K."/>
        </authorList>
    </citation>
    <scope>NUCLEOTIDE SEQUENCE</scope>
</reference>
<comment type="caution">
    <text evidence="2">The sequence shown here is derived from an EMBL/GenBank/DDBJ whole genome shotgun (WGS) entry which is preliminary data.</text>
</comment>
<proteinExistence type="predicted"/>
<dbReference type="EMBL" id="BQNB010012168">
    <property type="protein sequence ID" value="GJT00091.1"/>
    <property type="molecule type" value="Genomic_DNA"/>
</dbReference>
<organism evidence="2 3">
    <name type="scientific">Tanacetum coccineum</name>
    <dbReference type="NCBI Taxonomy" id="301880"/>
    <lineage>
        <taxon>Eukaryota</taxon>
        <taxon>Viridiplantae</taxon>
        <taxon>Streptophyta</taxon>
        <taxon>Embryophyta</taxon>
        <taxon>Tracheophyta</taxon>
        <taxon>Spermatophyta</taxon>
        <taxon>Magnoliopsida</taxon>
        <taxon>eudicotyledons</taxon>
        <taxon>Gunneridae</taxon>
        <taxon>Pentapetalae</taxon>
        <taxon>asterids</taxon>
        <taxon>campanulids</taxon>
        <taxon>Asterales</taxon>
        <taxon>Asteraceae</taxon>
        <taxon>Asteroideae</taxon>
        <taxon>Anthemideae</taxon>
        <taxon>Anthemidinae</taxon>
        <taxon>Tanacetum</taxon>
    </lineage>
</organism>
<evidence type="ECO:0000313" key="3">
    <source>
        <dbReference type="Proteomes" id="UP001151760"/>
    </source>
</evidence>